<keyword evidence="1" id="KW-0175">Coiled coil</keyword>
<reference evidence="4" key="1">
    <citation type="submission" date="2016-05" db="EMBL/GenBank/DDBJ databases">
        <authorList>
            <person name="Lavstsen T."/>
            <person name="Jespersen J.S."/>
        </authorList>
    </citation>
    <scope>NUCLEOTIDE SEQUENCE</scope>
    <source>
        <tissue evidence="4">Brain</tissue>
    </source>
</reference>
<dbReference type="AlphaFoldDB" id="A0A1A8EWL8"/>
<proteinExistence type="predicted"/>
<feature type="compositionally biased region" description="Low complexity" evidence="2">
    <location>
        <begin position="914"/>
        <end position="929"/>
    </location>
</feature>
<dbReference type="InterPro" id="IPR015425">
    <property type="entry name" value="FH2_Formin"/>
</dbReference>
<feature type="region of interest" description="Disordered" evidence="2">
    <location>
        <begin position="818"/>
        <end position="973"/>
    </location>
</feature>
<feature type="compositionally biased region" description="Polar residues" evidence="2">
    <location>
        <begin position="601"/>
        <end position="612"/>
    </location>
</feature>
<dbReference type="SMART" id="SM00498">
    <property type="entry name" value="FH2"/>
    <property type="match status" value="1"/>
</dbReference>
<feature type="compositionally biased region" description="Pro residues" evidence="2">
    <location>
        <begin position="44"/>
        <end position="61"/>
    </location>
</feature>
<protein>
    <recommendedName>
        <fullName evidence="3">FH2 domain-containing protein</fullName>
    </recommendedName>
</protein>
<feature type="compositionally biased region" description="Polar residues" evidence="2">
    <location>
        <begin position="633"/>
        <end position="656"/>
    </location>
</feature>
<feature type="compositionally biased region" description="Polar residues" evidence="2">
    <location>
        <begin position="691"/>
        <end position="704"/>
    </location>
</feature>
<dbReference type="EMBL" id="HAEB01004406">
    <property type="protein sequence ID" value="SBQ50933.1"/>
    <property type="molecule type" value="Transcribed_RNA"/>
</dbReference>
<dbReference type="Gene3D" id="1.20.58.2220">
    <property type="entry name" value="Formin, FH2 domain"/>
    <property type="match status" value="1"/>
</dbReference>
<dbReference type="SUPFAM" id="SSF101447">
    <property type="entry name" value="Formin homology 2 domain (FH2 domain)"/>
    <property type="match status" value="1"/>
</dbReference>
<evidence type="ECO:0000256" key="1">
    <source>
        <dbReference type="SAM" id="Coils"/>
    </source>
</evidence>
<feature type="compositionally biased region" description="Polar residues" evidence="2">
    <location>
        <begin position="1000"/>
        <end position="1013"/>
    </location>
</feature>
<accession>A0A1A8EWL8</accession>
<feature type="domain" description="FH2" evidence="3">
    <location>
        <begin position="66"/>
        <end position="465"/>
    </location>
</feature>
<sequence length="1064" mass="117424">MTNLTASLHISLTVAIKEPRAFHGTVPATLEVTAMESHQVLLTPLPPPPPPPPLPPPPPAESSPFRRTDSIRQSQLRKLNWERIPKEKVEGRKSVWSGAAPGEDEFPIDLHSLDELFGQKDSKLRDRSRIMRRRSGLTHCRSVQDSPEQISLLDSKRSMNIGIFLRHFKTPAKEMVKDIRRGAGDRYGAEKLSELCKLLPDTEEESRLRRFSGERSCLGEPDHFMLLLVEVPSFRLRLDAMILQQEFDPAVTSLCVAARCLREAARELLSCPELHSILRLVLRAGNYMNAGGYAGNAAGFRISSLLKLADTKANKPGMNLLHFVAMEAVKKYQSLLSFPSQLGHVGSASRLCEEAVLDDLAKLKSRVVALKANIQTEAEILQHAQSFLELAEERLMEADDEVEGMRMSSRALMDFLCEDDISFKLEEACKVFHLFCHRFQRAVQENEERELKEQKRLERQREMVEKRRSLAVCTGLDLGRSLAREPQCQEDKDELEILLEKNLSYTWSRRSLRSFDSHRFTHHLRNGMHPNTSSMLKNFPVLGSSPTSAGYYSNSSSDHEASTVLCSSPEADGTCSPIDRKESAQDRESRATNKGMETVKDSQVASLTSSPHENCFPGKQPGPESVSYMLQGPQKTTELQKHMQNSSTTESAAINTNTPAYDVQNQVSPCRLMLGLPVTDTKCSPQDKTESLQFGESNDASRTLSDSDTKAELLKHPKSETKLESSTEKVPPQPGTRDIPSVEISEAMHDVGIAKQTEVVLTPVEEGWMPSGLPDFSQSQPEEASDMSTAERETARSYSRVGETLECHTLVKGLRSYEALSPPTSPLPRPTSSLCSKWRKEREVDLEEGTTAGSQASKEDTRGVKTPVRSGIGSKRGFVSRTAPSSNTGIPRVRSKTEPLNGAPIPPNPPTRLSITRSVSGRSTVSRPTAQAEVKRSSSTRERSTAELSVLEKPSLTPRSKARTVLDKVSGSTQTNFIRGTPVRVSKRLAPNAETHLPSHPQTAQSQSSATAKTIRTAVISAAHIKTAKTSSSGASPTNSKSPATSRIPGPKIARATSSQPMWR</sequence>
<dbReference type="PANTHER" id="PTHR46345">
    <property type="entry name" value="INVERTED FORMIN-2"/>
    <property type="match status" value="1"/>
</dbReference>
<reference evidence="4" key="2">
    <citation type="submission" date="2016-06" db="EMBL/GenBank/DDBJ databases">
        <title>The genome of a short-lived fish provides insights into sex chromosome evolution and the genetic control of aging.</title>
        <authorList>
            <person name="Reichwald K."/>
            <person name="Felder M."/>
            <person name="Petzold A."/>
            <person name="Koch P."/>
            <person name="Groth M."/>
            <person name="Platzer M."/>
        </authorList>
    </citation>
    <scope>NUCLEOTIDE SEQUENCE</scope>
    <source>
        <tissue evidence="4">Brain</tissue>
    </source>
</reference>
<evidence type="ECO:0000256" key="2">
    <source>
        <dbReference type="SAM" id="MobiDB-lite"/>
    </source>
</evidence>
<feature type="region of interest" description="Disordered" evidence="2">
    <location>
        <begin position="771"/>
        <end position="801"/>
    </location>
</feature>
<feature type="coiled-coil region" evidence="1">
    <location>
        <begin position="440"/>
        <end position="467"/>
    </location>
</feature>
<feature type="region of interest" description="Disordered" evidence="2">
    <location>
        <begin position="41"/>
        <end position="70"/>
    </location>
</feature>
<feature type="compositionally biased region" description="Basic and acidic residues" evidence="2">
    <location>
        <begin position="578"/>
        <end position="591"/>
    </location>
</feature>
<name>A0A1A8EWL8_9TELE</name>
<organism evidence="4">
    <name type="scientific">Nothobranchius korthausae</name>
    <dbReference type="NCBI Taxonomy" id="1143690"/>
    <lineage>
        <taxon>Eukaryota</taxon>
        <taxon>Metazoa</taxon>
        <taxon>Chordata</taxon>
        <taxon>Craniata</taxon>
        <taxon>Vertebrata</taxon>
        <taxon>Euteleostomi</taxon>
        <taxon>Actinopterygii</taxon>
        <taxon>Neopterygii</taxon>
        <taxon>Teleostei</taxon>
        <taxon>Neoteleostei</taxon>
        <taxon>Acanthomorphata</taxon>
        <taxon>Ovalentaria</taxon>
        <taxon>Atherinomorphae</taxon>
        <taxon>Cyprinodontiformes</taxon>
        <taxon>Nothobranchiidae</taxon>
        <taxon>Nothobranchius</taxon>
    </lineage>
</organism>
<dbReference type="Pfam" id="PF02181">
    <property type="entry name" value="FH2"/>
    <property type="match status" value="1"/>
</dbReference>
<feature type="compositionally biased region" description="Basic and acidic residues" evidence="2">
    <location>
        <begin position="705"/>
        <end position="727"/>
    </location>
</feature>
<evidence type="ECO:0000313" key="4">
    <source>
        <dbReference type="EMBL" id="SBQ50933.1"/>
    </source>
</evidence>
<evidence type="ECO:0000259" key="3">
    <source>
        <dbReference type="PROSITE" id="PS51444"/>
    </source>
</evidence>
<feature type="region of interest" description="Disordered" evidence="2">
    <location>
        <begin position="679"/>
        <end position="738"/>
    </location>
</feature>
<gene>
    <name evidence="4" type="primary">FHDC1</name>
</gene>
<feature type="coiled-coil region" evidence="1">
    <location>
        <begin position="381"/>
        <end position="408"/>
    </location>
</feature>
<feature type="region of interest" description="Disordered" evidence="2">
    <location>
        <begin position="994"/>
        <end position="1013"/>
    </location>
</feature>
<feature type="region of interest" description="Disordered" evidence="2">
    <location>
        <begin position="1023"/>
        <end position="1064"/>
    </location>
</feature>
<feature type="region of interest" description="Disordered" evidence="2">
    <location>
        <begin position="567"/>
        <end position="656"/>
    </location>
</feature>
<dbReference type="PROSITE" id="PS51444">
    <property type="entry name" value="FH2"/>
    <property type="match status" value="1"/>
</dbReference>
<feature type="compositionally biased region" description="Basic and acidic residues" evidence="2">
    <location>
        <begin position="933"/>
        <end position="945"/>
    </location>
</feature>
<feature type="compositionally biased region" description="Polar residues" evidence="2">
    <location>
        <begin position="1028"/>
        <end position="1045"/>
    </location>
</feature>
<dbReference type="InterPro" id="IPR042201">
    <property type="entry name" value="FH2_Formin_sf"/>
</dbReference>
<dbReference type="PANTHER" id="PTHR46345:SF10">
    <property type="entry name" value="FORMIN-J"/>
    <property type="match status" value="1"/>
</dbReference>
<feature type="compositionally biased region" description="Polar residues" evidence="2">
    <location>
        <begin position="776"/>
        <end position="788"/>
    </location>
</feature>